<dbReference type="PANTHER" id="PTHR30474:SF2">
    <property type="entry name" value="PEPTIDOGLYCAN GLYCOSYLTRANSFERASE FTSW-RELATED"/>
    <property type="match status" value="1"/>
</dbReference>
<keyword evidence="3" id="KW-1003">Cell membrane</keyword>
<evidence type="ECO:0000256" key="20">
    <source>
        <dbReference type="ARBA" id="ARBA00049902"/>
    </source>
</evidence>
<comment type="caution">
    <text evidence="23">The sequence shown here is derived from an EMBL/GenBank/DDBJ whole genome shotgun (WGS) entry which is preliminary data.</text>
</comment>
<feature type="transmembrane region" description="Helical" evidence="22">
    <location>
        <begin position="97"/>
        <end position="115"/>
    </location>
</feature>
<feature type="transmembrane region" description="Helical" evidence="22">
    <location>
        <begin position="72"/>
        <end position="90"/>
    </location>
</feature>
<feature type="transmembrane region" description="Helical" evidence="22">
    <location>
        <begin position="359"/>
        <end position="380"/>
    </location>
</feature>
<evidence type="ECO:0000256" key="21">
    <source>
        <dbReference type="ARBA" id="ARBA00049966"/>
    </source>
</evidence>
<evidence type="ECO:0000256" key="7">
    <source>
        <dbReference type="ARBA" id="ARBA00022692"/>
    </source>
</evidence>
<evidence type="ECO:0000256" key="4">
    <source>
        <dbReference type="ARBA" id="ARBA00022618"/>
    </source>
</evidence>
<dbReference type="GO" id="GO:0005886">
    <property type="term" value="C:plasma membrane"/>
    <property type="evidence" value="ECO:0007669"/>
    <property type="project" value="UniProtKB-SubCell"/>
</dbReference>
<evidence type="ECO:0000256" key="9">
    <source>
        <dbReference type="ARBA" id="ARBA00022984"/>
    </source>
</evidence>
<dbReference type="EMBL" id="MOXJ01000001">
    <property type="protein sequence ID" value="PDO11743.1"/>
    <property type="molecule type" value="Genomic_DNA"/>
</dbReference>
<dbReference type="GO" id="GO:0009252">
    <property type="term" value="P:peptidoglycan biosynthetic process"/>
    <property type="evidence" value="ECO:0007669"/>
    <property type="project" value="UniProtKB-KW"/>
</dbReference>
<keyword evidence="5" id="KW-0328">Glycosyltransferase</keyword>
<dbReference type="InterPro" id="IPR013437">
    <property type="entry name" value="FtsW"/>
</dbReference>
<dbReference type="GO" id="GO:0071555">
    <property type="term" value="P:cell wall organization"/>
    <property type="evidence" value="ECO:0007669"/>
    <property type="project" value="UniProtKB-KW"/>
</dbReference>
<gene>
    <name evidence="23" type="ORF">BLM47_01200</name>
</gene>
<evidence type="ECO:0000256" key="14">
    <source>
        <dbReference type="ARBA" id="ARBA00032370"/>
    </source>
</evidence>
<dbReference type="GO" id="GO:0015648">
    <property type="term" value="F:lipid-linked peptidoglycan transporter activity"/>
    <property type="evidence" value="ECO:0007669"/>
    <property type="project" value="TreeGrafter"/>
</dbReference>
<evidence type="ECO:0000256" key="5">
    <source>
        <dbReference type="ARBA" id="ARBA00022676"/>
    </source>
</evidence>
<organism evidence="23 24">
    <name type="scientific">Candidatus Reconcilbacillus cellulovorans</name>
    <dbReference type="NCBI Taxonomy" id="1906605"/>
    <lineage>
        <taxon>Bacteria</taxon>
        <taxon>Bacillati</taxon>
        <taxon>Bacillota</taxon>
        <taxon>Bacilli</taxon>
        <taxon>Bacillales</taxon>
        <taxon>Paenibacillaceae</taxon>
        <taxon>Candidatus Reconcilbacillus</taxon>
    </lineage>
</organism>
<keyword evidence="8" id="KW-0133">Cell shape</keyword>
<evidence type="ECO:0000313" key="24">
    <source>
        <dbReference type="Proteomes" id="UP000243688"/>
    </source>
</evidence>
<keyword evidence="11 22" id="KW-0472">Membrane</keyword>
<evidence type="ECO:0000256" key="3">
    <source>
        <dbReference type="ARBA" id="ARBA00022475"/>
    </source>
</evidence>
<reference evidence="23 24" key="1">
    <citation type="submission" date="2016-12" db="EMBL/GenBank/DDBJ databases">
        <title>Candidatus Reconcilibacillus cellulovorans genome.</title>
        <authorList>
            <person name="Kolinko S."/>
            <person name="Wu Y.-W."/>
            <person name="Tachea F."/>
            <person name="Denzel E."/>
            <person name="Hiras J."/>
            <person name="Baecker N."/>
            <person name="Chan L.J."/>
            <person name="Eichorst S.A."/>
            <person name="Frey D."/>
            <person name="Adams P.D."/>
            <person name="Pray T."/>
            <person name="Tanjore D."/>
            <person name="Petzold C.J."/>
            <person name="Gladden J.M."/>
            <person name="Simmons B.A."/>
            <person name="Singer S.W."/>
        </authorList>
    </citation>
    <scope>NUCLEOTIDE SEQUENCE [LARGE SCALE GENOMIC DNA]</scope>
    <source>
        <strain evidence="23">JTherm</strain>
    </source>
</reference>
<dbReference type="Proteomes" id="UP000243688">
    <property type="component" value="Unassembled WGS sequence"/>
</dbReference>
<comment type="catalytic activity">
    <reaction evidence="20">
        <text>[GlcNAc-(1-&gt;4)-Mur2Ac(oyl-L-Ala-gamma-D-Glu-L-Lys-D-Ala-D-Ala)](n)-di-trans,octa-cis-undecaprenyl diphosphate + beta-D-GlcNAc-(1-&gt;4)-Mur2Ac(oyl-L-Ala-gamma-D-Glu-L-Lys-D-Ala-D-Ala)-di-trans,octa-cis-undecaprenyl diphosphate = [GlcNAc-(1-&gt;4)-Mur2Ac(oyl-L-Ala-gamma-D-Glu-L-Lys-D-Ala-D-Ala)](n+1)-di-trans,octa-cis-undecaprenyl diphosphate + di-trans,octa-cis-undecaprenyl diphosphate + H(+)</text>
        <dbReference type="Rhea" id="RHEA:23708"/>
        <dbReference type="Rhea" id="RHEA-COMP:9602"/>
        <dbReference type="Rhea" id="RHEA-COMP:9603"/>
        <dbReference type="ChEBI" id="CHEBI:15378"/>
        <dbReference type="ChEBI" id="CHEBI:58405"/>
        <dbReference type="ChEBI" id="CHEBI:60033"/>
        <dbReference type="ChEBI" id="CHEBI:78435"/>
        <dbReference type="EC" id="2.4.99.28"/>
    </reaction>
</comment>
<evidence type="ECO:0000256" key="12">
    <source>
        <dbReference type="ARBA" id="ARBA00023306"/>
    </source>
</evidence>
<dbReference type="Pfam" id="PF01098">
    <property type="entry name" value="FTSW_RODA_SPOVE"/>
    <property type="match status" value="1"/>
</dbReference>
<feature type="transmembrane region" description="Helical" evidence="22">
    <location>
        <begin position="322"/>
        <end position="347"/>
    </location>
</feature>
<dbReference type="GO" id="GO:0051301">
    <property type="term" value="P:cell division"/>
    <property type="evidence" value="ECO:0007669"/>
    <property type="project" value="UniProtKB-KW"/>
</dbReference>
<comment type="pathway">
    <text evidence="2">Cell wall biogenesis; peptidoglycan biosynthesis.</text>
</comment>
<keyword evidence="9" id="KW-0573">Peptidoglycan synthesis</keyword>
<evidence type="ECO:0000256" key="8">
    <source>
        <dbReference type="ARBA" id="ARBA00022960"/>
    </source>
</evidence>
<evidence type="ECO:0000256" key="16">
    <source>
        <dbReference type="ARBA" id="ARBA00038053"/>
    </source>
</evidence>
<evidence type="ECO:0000313" key="23">
    <source>
        <dbReference type="EMBL" id="PDO11743.1"/>
    </source>
</evidence>
<feature type="transmembrane region" description="Helical" evidence="22">
    <location>
        <begin position="284"/>
        <end position="310"/>
    </location>
</feature>
<keyword evidence="10 22" id="KW-1133">Transmembrane helix</keyword>
<keyword evidence="12" id="KW-0131">Cell cycle</keyword>
<comment type="similarity">
    <text evidence="16">Belongs to the SEDS family. FtsW subfamily.</text>
</comment>
<evidence type="ECO:0000256" key="2">
    <source>
        <dbReference type="ARBA" id="ARBA00004752"/>
    </source>
</evidence>
<dbReference type="InterPro" id="IPR001182">
    <property type="entry name" value="FtsW/RodA"/>
</dbReference>
<dbReference type="AlphaFoldDB" id="A0A2A6E433"/>
<feature type="transmembrane region" description="Helical" evidence="22">
    <location>
        <begin position="163"/>
        <end position="179"/>
    </location>
</feature>
<dbReference type="NCBIfam" id="TIGR02614">
    <property type="entry name" value="ftsW"/>
    <property type="match status" value="1"/>
</dbReference>
<dbReference type="PANTHER" id="PTHR30474">
    <property type="entry name" value="CELL CYCLE PROTEIN"/>
    <property type="match status" value="1"/>
</dbReference>
<keyword evidence="4" id="KW-0132">Cell division</keyword>
<evidence type="ECO:0000256" key="17">
    <source>
        <dbReference type="ARBA" id="ARBA00041185"/>
    </source>
</evidence>
<keyword evidence="7 22" id="KW-0812">Transmembrane</keyword>
<feature type="transmembrane region" description="Helical" evidence="22">
    <location>
        <begin position="21"/>
        <end position="41"/>
    </location>
</feature>
<dbReference type="EC" id="2.4.99.28" evidence="19"/>
<dbReference type="GO" id="GO:0032153">
    <property type="term" value="C:cell division site"/>
    <property type="evidence" value="ECO:0007669"/>
    <property type="project" value="TreeGrafter"/>
</dbReference>
<evidence type="ECO:0000256" key="13">
    <source>
        <dbReference type="ARBA" id="ARBA00023316"/>
    </source>
</evidence>
<comment type="function">
    <text evidence="21">Peptidoglycan polymerase that is essential for cell division.</text>
</comment>
<evidence type="ECO:0000256" key="18">
    <source>
        <dbReference type="ARBA" id="ARBA00041418"/>
    </source>
</evidence>
<feature type="transmembrane region" description="Helical" evidence="22">
    <location>
        <begin position="185"/>
        <end position="201"/>
    </location>
</feature>
<evidence type="ECO:0000256" key="22">
    <source>
        <dbReference type="SAM" id="Phobius"/>
    </source>
</evidence>
<evidence type="ECO:0000256" key="19">
    <source>
        <dbReference type="ARBA" id="ARBA00044770"/>
    </source>
</evidence>
<sequence>MRHSDQKRSKRGASARAAIDFPLFLTTVLLVGFGLVMVFSASSMTSWRADAPSAAGVVSETFDPWYYTKRQAAFALGGLVCMFAAMSVPYRAFRKLYIPFFVAMIPLLAATPFVAEDRNGARSWIPVGPFTLQPSEFAKLALILYLASVISKKGDGIRDLRKGFLPVAAVVALFAGLIMCQNDVGTALIVVAIAGVMLLVGGTSWKHLAASGIVAMAAVAILVLEKQYRLDRILSFLHPEQDRLGSGYQLLQSLYAFSHGGWQGAGLGQSIQKLYYIPEAHNDFIFSIIGEEFGFVGTSLFIAAYVFFVWRGVLLSLRSPDAYGMLLGIGIMSWFAIQAVVNIGGVTGSMPLTGVTLPFISYGGSSLVASMTAVGIVLGISRERSTANVT</sequence>
<evidence type="ECO:0000256" key="15">
    <source>
        <dbReference type="ARBA" id="ARBA00033270"/>
    </source>
</evidence>
<feature type="transmembrane region" description="Helical" evidence="22">
    <location>
        <begin position="135"/>
        <end position="151"/>
    </location>
</feature>
<protein>
    <recommendedName>
        <fullName evidence="17">Probable peptidoglycan glycosyltransferase FtsW</fullName>
        <ecNumber evidence="19">2.4.99.28</ecNumber>
    </recommendedName>
    <alternativeName>
        <fullName evidence="18">Cell division protein FtsW</fullName>
    </alternativeName>
    <alternativeName>
        <fullName evidence="15">Cell wall polymerase</fullName>
    </alternativeName>
    <alternativeName>
        <fullName evidence="14">Peptidoglycan polymerase</fullName>
    </alternativeName>
</protein>
<dbReference type="GO" id="GO:0008955">
    <property type="term" value="F:peptidoglycan glycosyltransferase activity"/>
    <property type="evidence" value="ECO:0007669"/>
    <property type="project" value="UniProtKB-EC"/>
</dbReference>
<evidence type="ECO:0000256" key="10">
    <source>
        <dbReference type="ARBA" id="ARBA00022989"/>
    </source>
</evidence>
<feature type="transmembrane region" description="Helical" evidence="22">
    <location>
        <begin position="208"/>
        <end position="224"/>
    </location>
</feature>
<accession>A0A2A6E433</accession>
<proteinExistence type="inferred from homology"/>
<evidence type="ECO:0000256" key="11">
    <source>
        <dbReference type="ARBA" id="ARBA00023136"/>
    </source>
</evidence>
<evidence type="ECO:0000256" key="6">
    <source>
        <dbReference type="ARBA" id="ARBA00022679"/>
    </source>
</evidence>
<evidence type="ECO:0000256" key="1">
    <source>
        <dbReference type="ARBA" id="ARBA00004651"/>
    </source>
</evidence>
<dbReference type="GO" id="GO:0008360">
    <property type="term" value="P:regulation of cell shape"/>
    <property type="evidence" value="ECO:0007669"/>
    <property type="project" value="UniProtKB-KW"/>
</dbReference>
<keyword evidence="6" id="KW-0808">Transferase</keyword>
<name>A0A2A6E433_9BACL</name>
<keyword evidence="13" id="KW-0961">Cell wall biogenesis/degradation</keyword>
<comment type="subcellular location">
    <subcellularLocation>
        <location evidence="1">Cell membrane</location>
        <topology evidence="1">Multi-pass membrane protein</topology>
    </subcellularLocation>
</comment>